<evidence type="ECO:0000313" key="4">
    <source>
        <dbReference type="EMBL" id="CEM08644.1"/>
    </source>
</evidence>
<sequence>MALPIILLLDWLFYPHTPYAQQLRPLARFAKAGARITLAMVRRCIDYEQPTMFAEKKRLLYTKLVEVDKGEKARIDASEKNLEEIQIAKKNGTKPPKRIHRVRYPDCLHCCLRHRIRRARTYTEMPLQNLKVDEDEYGEKGASIFQPTKKFILPEAYRAQWQHDRERRTLIGLSIAGVWICFCVFYLFTFSLCFAATPSEIGSMFASGAISGIINGLLRPLIAAILAALLIVTSVRTRRDPQTAAFSTGGTKAATIEDEEDKKKVKKPRKSEQERGDKDKDQSASKFMQVKDASGRSVLNEESKKEEKEMEVKGGEGGEMAV</sequence>
<feature type="region of interest" description="Disordered" evidence="1">
    <location>
        <begin position="242"/>
        <end position="322"/>
    </location>
</feature>
<feature type="signal peptide" evidence="3">
    <location>
        <begin position="1"/>
        <end position="20"/>
    </location>
</feature>
<reference evidence="4" key="1">
    <citation type="submission" date="2014-11" db="EMBL/GenBank/DDBJ databases">
        <authorList>
            <person name="Otto D Thomas"/>
            <person name="Naeem Raeece"/>
        </authorList>
    </citation>
    <scope>NUCLEOTIDE SEQUENCE</scope>
</reference>
<protein>
    <submittedName>
        <fullName evidence="4">Uncharacterized protein</fullName>
    </submittedName>
</protein>
<feature type="compositionally biased region" description="Basic and acidic residues" evidence="1">
    <location>
        <begin position="270"/>
        <end position="283"/>
    </location>
</feature>
<evidence type="ECO:0000256" key="1">
    <source>
        <dbReference type="SAM" id="MobiDB-lite"/>
    </source>
</evidence>
<feature type="transmembrane region" description="Helical" evidence="2">
    <location>
        <begin position="170"/>
        <end position="197"/>
    </location>
</feature>
<dbReference type="AlphaFoldDB" id="A0A0G4F7I9"/>
<accession>A0A0G4F7I9</accession>
<keyword evidence="2" id="KW-0812">Transmembrane</keyword>
<dbReference type="EMBL" id="CDMZ01000180">
    <property type="protein sequence ID" value="CEM08644.1"/>
    <property type="molecule type" value="Genomic_DNA"/>
</dbReference>
<dbReference type="VEuPathDB" id="CryptoDB:Cvel_15623"/>
<feature type="chain" id="PRO_5005188875" evidence="3">
    <location>
        <begin position="21"/>
        <end position="322"/>
    </location>
</feature>
<keyword evidence="3" id="KW-0732">Signal</keyword>
<gene>
    <name evidence="4" type="ORF">Cvel_15623</name>
</gene>
<organism evidence="4">
    <name type="scientific">Chromera velia CCMP2878</name>
    <dbReference type="NCBI Taxonomy" id="1169474"/>
    <lineage>
        <taxon>Eukaryota</taxon>
        <taxon>Sar</taxon>
        <taxon>Alveolata</taxon>
        <taxon>Colpodellida</taxon>
        <taxon>Chromeraceae</taxon>
        <taxon>Chromera</taxon>
    </lineage>
</organism>
<proteinExistence type="predicted"/>
<keyword evidence="2" id="KW-0472">Membrane</keyword>
<name>A0A0G4F7I9_9ALVE</name>
<evidence type="ECO:0000256" key="2">
    <source>
        <dbReference type="SAM" id="Phobius"/>
    </source>
</evidence>
<keyword evidence="2" id="KW-1133">Transmembrane helix</keyword>
<feature type="compositionally biased region" description="Basic and acidic residues" evidence="1">
    <location>
        <begin position="299"/>
        <end position="316"/>
    </location>
</feature>
<feature type="transmembrane region" description="Helical" evidence="2">
    <location>
        <begin position="209"/>
        <end position="232"/>
    </location>
</feature>
<dbReference type="PhylomeDB" id="A0A0G4F7I9"/>
<evidence type="ECO:0000256" key="3">
    <source>
        <dbReference type="SAM" id="SignalP"/>
    </source>
</evidence>